<accession>A0ACC0CJB7</accession>
<keyword evidence="1" id="KW-0378">Hydrolase</keyword>
<dbReference type="EMBL" id="MU394443">
    <property type="protein sequence ID" value="KAI6080442.1"/>
    <property type="molecule type" value="Genomic_DNA"/>
</dbReference>
<gene>
    <name evidence="1" type="ORF">F4821DRAFT_276028</name>
</gene>
<keyword evidence="2" id="KW-1185">Reference proteome</keyword>
<proteinExistence type="predicted"/>
<organism evidence="1 2">
    <name type="scientific">Hypoxylon rubiginosum</name>
    <dbReference type="NCBI Taxonomy" id="110542"/>
    <lineage>
        <taxon>Eukaryota</taxon>
        <taxon>Fungi</taxon>
        <taxon>Dikarya</taxon>
        <taxon>Ascomycota</taxon>
        <taxon>Pezizomycotina</taxon>
        <taxon>Sordariomycetes</taxon>
        <taxon>Xylariomycetidae</taxon>
        <taxon>Xylariales</taxon>
        <taxon>Hypoxylaceae</taxon>
        <taxon>Hypoxylon</taxon>
    </lineage>
</organism>
<evidence type="ECO:0000313" key="1">
    <source>
        <dbReference type="EMBL" id="KAI6080442.1"/>
    </source>
</evidence>
<comment type="caution">
    <text evidence="1">The sequence shown here is derived from an EMBL/GenBank/DDBJ whole genome shotgun (WGS) entry which is preliminary data.</text>
</comment>
<dbReference type="Proteomes" id="UP001497680">
    <property type="component" value="Unassembled WGS sequence"/>
</dbReference>
<protein>
    <submittedName>
        <fullName evidence="1">Alpha/Beta hydrolase protein</fullName>
    </submittedName>
</protein>
<name>A0ACC0CJB7_9PEZI</name>
<sequence length="210" mass="23942">MSMMTRDLFVAELDNLVDYLQLRELGFFVLGQGRGGILAGAYASRRPKGLRKLIIAGGPVGMPLYSEGCKHLSQLPPGVRYTVERYERKGDCDSEEFQKANAAFFARHSYKLDPLPDPAKAVFDHLREDLTLSHYGLTGLFRRGTFKFIIVGSFKDWEPWKEAHNIQVETLLFNGDRAEVMGRCIELWLKSIAKVKWVTLSNTSRMAHWE</sequence>
<evidence type="ECO:0000313" key="2">
    <source>
        <dbReference type="Proteomes" id="UP001497680"/>
    </source>
</evidence>
<reference evidence="1 2" key="1">
    <citation type="journal article" date="2022" name="New Phytol.">
        <title>Ecological generalism drives hyperdiversity of secondary metabolite gene clusters in xylarialean endophytes.</title>
        <authorList>
            <person name="Franco M.E.E."/>
            <person name="Wisecaver J.H."/>
            <person name="Arnold A.E."/>
            <person name="Ju Y.M."/>
            <person name="Slot J.C."/>
            <person name="Ahrendt S."/>
            <person name="Moore L.P."/>
            <person name="Eastman K.E."/>
            <person name="Scott K."/>
            <person name="Konkel Z."/>
            <person name="Mondo S.J."/>
            <person name="Kuo A."/>
            <person name="Hayes R.D."/>
            <person name="Haridas S."/>
            <person name="Andreopoulos B."/>
            <person name="Riley R."/>
            <person name="LaButti K."/>
            <person name="Pangilinan J."/>
            <person name="Lipzen A."/>
            <person name="Amirebrahimi M."/>
            <person name="Yan J."/>
            <person name="Adam C."/>
            <person name="Keymanesh K."/>
            <person name="Ng V."/>
            <person name="Louie K."/>
            <person name="Northen T."/>
            <person name="Drula E."/>
            <person name="Henrissat B."/>
            <person name="Hsieh H.M."/>
            <person name="Youens-Clark K."/>
            <person name="Lutzoni F."/>
            <person name="Miadlikowska J."/>
            <person name="Eastwood D.C."/>
            <person name="Hamelin R.C."/>
            <person name="Grigoriev I.V."/>
            <person name="U'Ren J.M."/>
        </authorList>
    </citation>
    <scope>NUCLEOTIDE SEQUENCE [LARGE SCALE GENOMIC DNA]</scope>
    <source>
        <strain evidence="1 2">ER1909</strain>
    </source>
</reference>